<dbReference type="PANTHER" id="PTHR30164:SF2">
    <property type="entry name" value="PROTEIN MTFA"/>
    <property type="match status" value="1"/>
</dbReference>
<dbReference type="Gene3D" id="3.40.390.10">
    <property type="entry name" value="Collagenase (Catalytic Domain)"/>
    <property type="match status" value="1"/>
</dbReference>
<dbReference type="InterPro" id="IPR024079">
    <property type="entry name" value="MetalloPept_cat_dom_sf"/>
</dbReference>
<dbReference type="Proteomes" id="UP000292939">
    <property type="component" value="Chromosome"/>
</dbReference>
<dbReference type="SUPFAM" id="SSF55486">
    <property type="entry name" value="Metalloproteases ('zincins'), catalytic domain"/>
    <property type="match status" value="1"/>
</dbReference>
<dbReference type="OrthoDB" id="9786424at2"/>
<protein>
    <recommendedName>
        <fullName evidence="3">Zinc-dependent peptidase</fullName>
    </recommendedName>
</protein>
<name>A0A4P6UJ52_9BURK</name>
<evidence type="ECO:0000313" key="1">
    <source>
        <dbReference type="EMBL" id="QBK05053.1"/>
    </source>
</evidence>
<dbReference type="RefSeq" id="WP_131279760.1">
    <property type="nucleotide sequence ID" value="NZ_CP031395.1"/>
</dbReference>
<dbReference type="EMBL" id="CP031395">
    <property type="protein sequence ID" value="QBK05053.1"/>
    <property type="molecule type" value="Genomic_DNA"/>
</dbReference>
<evidence type="ECO:0008006" key="3">
    <source>
        <dbReference type="Google" id="ProtNLM"/>
    </source>
</evidence>
<dbReference type="Gene3D" id="1.10.472.150">
    <property type="entry name" value="Glucose-regulated metallo-peptidase M90, N-terminal domain"/>
    <property type="match status" value="1"/>
</dbReference>
<dbReference type="GO" id="GO:0008237">
    <property type="term" value="F:metallopeptidase activity"/>
    <property type="evidence" value="ECO:0007669"/>
    <property type="project" value="InterPro"/>
</dbReference>
<dbReference type="KEGG" id="hgr:DW355_09960"/>
<gene>
    <name evidence="1" type="ORF">DW355_09960</name>
</gene>
<dbReference type="CDD" id="cd20169">
    <property type="entry name" value="Peptidase_M90_mtfA"/>
    <property type="match status" value="1"/>
</dbReference>
<dbReference type="Pfam" id="PF06167">
    <property type="entry name" value="Peptidase_M90"/>
    <property type="match status" value="1"/>
</dbReference>
<organism evidence="1 2">
    <name type="scientific">Hylemonella gracilis</name>
    <dbReference type="NCBI Taxonomy" id="80880"/>
    <lineage>
        <taxon>Bacteria</taxon>
        <taxon>Pseudomonadati</taxon>
        <taxon>Pseudomonadota</taxon>
        <taxon>Betaproteobacteria</taxon>
        <taxon>Burkholderiales</taxon>
        <taxon>Comamonadaceae</taxon>
        <taxon>Hylemonella</taxon>
    </lineage>
</organism>
<evidence type="ECO:0000313" key="2">
    <source>
        <dbReference type="Proteomes" id="UP000292939"/>
    </source>
</evidence>
<dbReference type="InterPro" id="IPR010384">
    <property type="entry name" value="MtfA_fam"/>
</dbReference>
<sequence length="276" mass="30825">MGWPGSLLKRLFSPTAERRPRQPIPDALWLDTLAACPWLDDCAESDRARLRELCALFLEDKEFHGAHGLSITDAMAVQIAAQACLPVLCFGPGGLPLRWYDDFVTIVVQPEEVLAPRRVVDEHGVVHEYEEELAGEAMPEGPVMLSWQDVRAASGAEAIAQGYNVVIHEFVHKLDLRDGEADGCPPLPAGFMGLAPRAALARWQDTLQAAYEEFREACIKAERFGEPETWLDPYGAEHISEFFAVASEAYFVNRTRFTQEHPTLRVLFDAFYRPGA</sequence>
<dbReference type="AlphaFoldDB" id="A0A4P6UJ52"/>
<dbReference type="InterPro" id="IPR042252">
    <property type="entry name" value="MtfA_N"/>
</dbReference>
<dbReference type="GO" id="GO:0004177">
    <property type="term" value="F:aminopeptidase activity"/>
    <property type="evidence" value="ECO:0007669"/>
    <property type="project" value="TreeGrafter"/>
</dbReference>
<dbReference type="GO" id="GO:0005829">
    <property type="term" value="C:cytosol"/>
    <property type="evidence" value="ECO:0007669"/>
    <property type="project" value="TreeGrafter"/>
</dbReference>
<proteinExistence type="predicted"/>
<dbReference type="PANTHER" id="PTHR30164">
    <property type="entry name" value="MTFA PEPTIDASE"/>
    <property type="match status" value="1"/>
</dbReference>
<accession>A0A4P6UJ52</accession>
<reference evidence="1 2" key="1">
    <citation type="submission" date="2018-07" db="EMBL/GenBank/DDBJ databases">
        <title>Exploring interactions and the metabolic potential of the ultra-small soil bacteria Hylemonella gracilis.</title>
        <authorList>
            <person name="Tyc O."/>
            <person name="Kulkarni P."/>
            <person name="Gawehns F."/>
            <person name="Hundscheid M."/>
            <person name="Zweers H."/>
            <person name="Garbeva P."/>
        </authorList>
    </citation>
    <scope>NUCLEOTIDE SEQUENCE [LARGE SCALE GENOMIC DNA]</scope>
    <source>
        <strain evidence="1 2">NS1</strain>
    </source>
</reference>